<name>A0AAD7MVE8_9AGAR</name>
<comment type="caution">
    <text evidence="3">The sequence shown here is derived from an EMBL/GenBank/DDBJ whole genome shotgun (WGS) entry which is preliminary data.</text>
</comment>
<sequence>MIHQRSAVATRIRSLPSPRTPQFEMASPLNIDYSGFSEKDIAGMEEVTRPAAKALLLHIGLLPVPPSNAVVLDNASGRGVVASVLFNDAARFLPTRPPERPPPPRPVPTADRPAPTPTPGGSKSPRQAHRRRSSAALKTSDLRVVCADREESMVRSAREIISSQGWNAEAVLADAQALPFPDNHFTHTLMNFAMQLIDDPALAAKESLRVLRRGGQAGFTSWFRPGWLEALKIAVPEFSLSLPPGTVVTMSTPDSAARVLADAGFTDIKVEPFKFQVEHDVHYSLSHWKQFFGATALSGDAGEKYDAYMKERSGDVGNFFLTWECLLVTGRKP</sequence>
<evidence type="ECO:0000259" key="2">
    <source>
        <dbReference type="Pfam" id="PF08241"/>
    </source>
</evidence>
<feature type="region of interest" description="Disordered" evidence="1">
    <location>
        <begin position="92"/>
        <end position="137"/>
    </location>
</feature>
<keyword evidence="3" id="KW-0808">Transferase</keyword>
<gene>
    <name evidence="3" type="ORF">B0H16DRAFT_1578654</name>
</gene>
<evidence type="ECO:0000313" key="3">
    <source>
        <dbReference type="EMBL" id="KAJ7733932.1"/>
    </source>
</evidence>
<dbReference type="Pfam" id="PF08241">
    <property type="entry name" value="Methyltransf_11"/>
    <property type="match status" value="1"/>
</dbReference>
<dbReference type="GO" id="GO:0032259">
    <property type="term" value="P:methylation"/>
    <property type="evidence" value="ECO:0007669"/>
    <property type="project" value="UniProtKB-KW"/>
</dbReference>
<keyword evidence="4" id="KW-1185">Reference proteome</keyword>
<evidence type="ECO:0000256" key="1">
    <source>
        <dbReference type="SAM" id="MobiDB-lite"/>
    </source>
</evidence>
<dbReference type="EMBL" id="JARKIB010000135">
    <property type="protein sequence ID" value="KAJ7733932.1"/>
    <property type="molecule type" value="Genomic_DNA"/>
</dbReference>
<accession>A0AAD7MVE8</accession>
<proteinExistence type="predicted"/>
<dbReference type="SUPFAM" id="SSF53335">
    <property type="entry name" value="S-adenosyl-L-methionine-dependent methyltransferases"/>
    <property type="match status" value="1"/>
</dbReference>
<evidence type="ECO:0000313" key="4">
    <source>
        <dbReference type="Proteomes" id="UP001215598"/>
    </source>
</evidence>
<dbReference type="Gene3D" id="3.40.50.150">
    <property type="entry name" value="Vaccinia Virus protein VP39"/>
    <property type="match status" value="1"/>
</dbReference>
<dbReference type="Proteomes" id="UP001215598">
    <property type="component" value="Unassembled WGS sequence"/>
</dbReference>
<dbReference type="InterPro" id="IPR013216">
    <property type="entry name" value="Methyltransf_11"/>
</dbReference>
<feature type="domain" description="Methyltransferase type 11" evidence="2">
    <location>
        <begin position="136"/>
        <end position="216"/>
    </location>
</feature>
<reference evidence="3" key="1">
    <citation type="submission" date="2023-03" db="EMBL/GenBank/DDBJ databases">
        <title>Massive genome expansion in bonnet fungi (Mycena s.s.) driven by repeated elements and novel gene families across ecological guilds.</title>
        <authorList>
            <consortium name="Lawrence Berkeley National Laboratory"/>
            <person name="Harder C.B."/>
            <person name="Miyauchi S."/>
            <person name="Viragh M."/>
            <person name="Kuo A."/>
            <person name="Thoen E."/>
            <person name="Andreopoulos B."/>
            <person name="Lu D."/>
            <person name="Skrede I."/>
            <person name="Drula E."/>
            <person name="Henrissat B."/>
            <person name="Morin E."/>
            <person name="Kohler A."/>
            <person name="Barry K."/>
            <person name="LaButti K."/>
            <person name="Morin E."/>
            <person name="Salamov A."/>
            <person name="Lipzen A."/>
            <person name="Mereny Z."/>
            <person name="Hegedus B."/>
            <person name="Baldrian P."/>
            <person name="Stursova M."/>
            <person name="Weitz H."/>
            <person name="Taylor A."/>
            <person name="Grigoriev I.V."/>
            <person name="Nagy L.G."/>
            <person name="Martin F."/>
            <person name="Kauserud H."/>
        </authorList>
    </citation>
    <scope>NUCLEOTIDE SEQUENCE</scope>
    <source>
        <strain evidence="3">CBHHK182m</strain>
    </source>
</reference>
<dbReference type="AlphaFoldDB" id="A0AAD7MVE8"/>
<protein>
    <submittedName>
        <fullName evidence="3">S-adenosyl-L-methionine-dependent methyltransferase</fullName>
    </submittedName>
</protein>
<organism evidence="3 4">
    <name type="scientific">Mycena metata</name>
    <dbReference type="NCBI Taxonomy" id="1033252"/>
    <lineage>
        <taxon>Eukaryota</taxon>
        <taxon>Fungi</taxon>
        <taxon>Dikarya</taxon>
        <taxon>Basidiomycota</taxon>
        <taxon>Agaricomycotina</taxon>
        <taxon>Agaricomycetes</taxon>
        <taxon>Agaricomycetidae</taxon>
        <taxon>Agaricales</taxon>
        <taxon>Marasmiineae</taxon>
        <taxon>Mycenaceae</taxon>
        <taxon>Mycena</taxon>
    </lineage>
</organism>
<dbReference type="CDD" id="cd02440">
    <property type="entry name" value="AdoMet_MTases"/>
    <property type="match status" value="1"/>
</dbReference>
<dbReference type="InterPro" id="IPR029063">
    <property type="entry name" value="SAM-dependent_MTases_sf"/>
</dbReference>
<dbReference type="GO" id="GO:0008757">
    <property type="term" value="F:S-adenosylmethionine-dependent methyltransferase activity"/>
    <property type="evidence" value="ECO:0007669"/>
    <property type="project" value="InterPro"/>
</dbReference>
<keyword evidence="3" id="KW-0489">Methyltransferase</keyword>
<feature type="region of interest" description="Disordered" evidence="1">
    <location>
        <begin position="1"/>
        <end position="21"/>
    </location>
</feature>